<gene>
    <name evidence="10" type="ORF">SAMN05444342_3384</name>
    <name evidence="9" type="ORF">ZOD2009_13491</name>
</gene>
<dbReference type="PATRIC" id="fig|797209.4.peg.2655"/>
<dbReference type="PROSITE" id="PS00221">
    <property type="entry name" value="MIP"/>
    <property type="match status" value="1"/>
</dbReference>
<dbReference type="CDD" id="cd00333">
    <property type="entry name" value="MIP"/>
    <property type="match status" value="1"/>
</dbReference>
<dbReference type="Pfam" id="PF00230">
    <property type="entry name" value="MIP"/>
    <property type="match status" value="1"/>
</dbReference>
<evidence type="ECO:0000313" key="9">
    <source>
        <dbReference type="EMBL" id="EFW91580.1"/>
    </source>
</evidence>
<dbReference type="PANTHER" id="PTHR43829">
    <property type="entry name" value="AQUAPORIN OR AQUAGLYCEROPORIN RELATED"/>
    <property type="match status" value="1"/>
</dbReference>
<dbReference type="AlphaFoldDB" id="E7QV62"/>
<reference evidence="12" key="2">
    <citation type="submission" date="2016-11" db="EMBL/GenBank/DDBJ databases">
        <authorList>
            <person name="Varghese N."/>
            <person name="Submissions S."/>
        </authorList>
    </citation>
    <scope>NUCLEOTIDE SEQUENCE [LARGE SCALE GENOMIC DNA]</scope>
    <source>
        <strain evidence="12">DX253</strain>
    </source>
</reference>
<feature type="transmembrane region" description="Helical" evidence="8">
    <location>
        <begin position="117"/>
        <end position="137"/>
    </location>
</feature>
<keyword evidence="4 8" id="KW-0812">Transmembrane</keyword>
<dbReference type="GO" id="GO:0015250">
    <property type="term" value="F:water channel activity"/>
    <property type="evidence" value="ECO:0007669"/>
    <property type="project" value="TreeGrafter"/>
</dbReference>
<dbReference type="PRINTS" id="PR00783">
    <property type="entry name" value="MINTRINSICP"/>
</dbReference>
<dbReference type="PANTHER" id="PTHR43829:SF9">
    <property type="entry name" value="AQUAPORIN-9"/>
    <property type="match status" value="1"/>
</dbReference>
<sequence length="335" mass="35550">MTSDAETEDVEAVSGDSEIPTDGGEVATDGGEMEEYWGAKYVNELVGTFILILLGDGAVVVSVLTGGFDLFGVAVLWGFAVMFAVYWVGGVSEGHINPAVTIANAVWRDFPWKHVPGYIVSQIVGAFLAAGTLLVTWSGYYQQFSQANNVVRGQPGSSITGMTLWTFFPNPAFAGVKVGDFNTLKEAAFLVSFPQAFFSEVVITAILVGVIFALVDDDNPMGTRASPGIAAFLIGLTVAALVQYEAPISMAALNPARDLGPRILGYLAGWGSVAFPGPRGGWWLPSVSTIVGGIIGGGLYDFLTRRYVIRLEAEDIEPEEPAVHDEEQERPAGGS</sequence>
<feature type="transmembrane region" description="Helical" evidence="8">
    <location>
        <begin position="196"/>
        <end position="215"/>
    </location>
</feature>
<proteinExistence type="inferred from homology"/>
<dbReference type="InterPro" id="IPR000425">
    <property type="entry name" value="MIP"/>
</dbReference>
<dbReference type="STRING" id="797209.GCA_000376445_03792"/>
<feature type="compositionally biased region" description="Acidic residues" evidence="7">
    <location>
        <begin position="1"/>
        <end position="11"/>
    </location>
</feature>
<keyword evidence="12" id="KW-1185">Reference proteome</keyword>
<evidence type="ECO:0000256" key="7">
    <source>
        <dbReference type="SAM" id="MobiDB-lite"/>
    </source>
</evidence>
<dbReference type="EMBL" id="AEMG01000013">
    <property type="protein sequence ID" value="EFW91580.1"/>
    <property type="molecule type" value="Genomic_DNA"/>
</dbReference>
<keyword evidence="5 8" id="KW-1133">Transmembrane helix</keyword>
<evidence type="ECO:0000256" key="5">
    <source>
        <dbReference type="ARBA" id="ARBA00022989"/>
    </source>
</evidence>
<keyword evidence="6 8" id="KW-0472">Membrane</keyword>
<keyword evidence="3" id="KW-0813">Transport</keyword>
<feature type="transmembrane region" description="Helical" evidence="8">
    <location>
        <begin position="227"/>
        <end position="244"/>
    </location>
</feature>
<evidence type="ECO:0000256" key="2">
    <source>
        <dbReference type="ARBA" id="ARBA00006175"/>
    </source>
</evidence>
<evidence type="ECO:0000256" key="3">
    <source>
        <dbReference type="ARBA" id="ARBA00022448"/>
    </source>
</evidence>
<dbReference type="GO" id="GO:0015254">
    <property type="term" value="F:glycerol channel activity"/>
    <property type="evidence" value="ECO:0007669"/>
    <property type="project" value="TreeGrafter"/>
</dbReference>
<dbReference type="GO" id="GO:0005886">
    <property type="term" value="C:plasma membrane"/>
    <property type="evidence" value="ECO:0007669"/>
    <property type="project" value="TreeGrafter"/>
</dbReference>
<dbReference type="SUPFAM" id="SSF81338">
    <property type="entry name" value="Aquaporin-like"/>
    <property type="match status" value="1"/>
</dbReference>
<dbReference type="InterPro" id="IPR050363">
    <property type="entry name" value="MIP/Aquaporin"/>
</dbReference>
<accession>E7QV62</accession>
<dbReference type="RefSeq" id="WP_007980638.1">
    <property type="nucleotide sequence ID" value="NZ_AEMG01000013.1"/>
</dbReference>
<reference evidence="10" key="3">
    <citation type="submission" date="2016-11" db="EMBL/GenBank/DDBJ databases">
        <authorList>
            <person name="Jaros S."/>
            <person name="Januszkiewicz K."/>
            <person name="Wedrychowicz H."/>
        </authorList>
    </citation>
    <scope>NUCLEOTIDE SEQUENCE [LARGE SCALE GENOMIC DNA]</scope>
    <source>
        <strain evidence="10">DX253</strain>
    </source>
</reference>
<feature type="region of interest" description="Disordered" evidence="7">
    <location>
        <begin position="1"/>
        <end position="24"/>
    </location>
</feature>
<evidence type="ECO:0000256" key="1">
    <source>
        <dbReference type="ARBA" id="ARBA00004141"/>
    </source>
</evidence>
<dbReference type="eggNOG" id="arCOG04431">
    <property type="taxonomic scope" value="Archaea"/>
</dbReference>
<name>E7QV62_HALPU</name>
<comment type="similarity">
    <text evidence="2">Belongs to the MIP/aquaporin (TC 1.A.8) family.</text>
</comment>
<dbReference type="Gene3D" id="1.20.1080.10">
    <property type="entry name" value="Glycerol uptake facilitator protein"/>
    <property type="match status" value="1"/>
</dbReference>
<protein>
    <submittedName>
        <fullName evidence="10">Glycerol uptake facilitator protein</fullName>
    </submittedName>
    <submittedName>
        <fullName evidence="9">MIP family channel protein</fullName>
    </submittedName>
</protein>
<evidence type="ECO:0000313" key="11">
    <source>
        <dbReference type="Proteomes" id="UP000003751"/>
    </source>
</evidence>
<reference evidence="9 11" key="1">
    <citation type="journal article" date="2014" name="ISME J.">
        <title>Trehalose/2-sulfotrehalose biosynthesis and glycine-betaine uptake are widely spread mechanisms for osmoadaptation in the Halobacteriales.</title>
        <authorList>
            <person name="Youssef N.H."/>
            <person name="Savage-Ashlock K.N."/>
            <person name="McCully A.L."/>
            <person name="Luedtke B."/>
            <person name="Shaw E.I."/>
            <person name="Hoff W.D."/>
            <person name="Elshahed M.S."/>
        </authorList>
    </citation>
    <scope>NUCLEOTIDE SEQUENCE [LARGE SCALE GENOMIC DNA]</scope>
    <source>
        <strain evidence="9 11">DX253</strain>
    </source>
</reference>
<feature type="transmembrane region" description="Helical" evidence="8">
    <location>
        <begin position="158"/>
        <end position="176"/>
    </location>
</feature>
<dbReference type="InterPro" id="IPR022357">
    <property type="entry name" value="MIP_CS"/>
</dbReference>
<dbReference type="InterPro" id="IPR023271">
    <property type="entry name" value="Aquaporin-like"/>
</dbReference>
<evidence type="ECO:0000256" key="4">
    <source>
        <dbReference type="ARBA" id="ARBA00022692"/>
    </source>
</evidence>
<dbReference type="EMBL" id="FRAN01000005">
    <property type="protein sequence ID" value="SHL24017.1"/>
    <property type="molecule type" value="Genomic_DNA"/>
</dbReference>
<evidence type="ECO:0000313" key="12">
    <source>
        <dbReference type="Proteomes" id="UP000184203"/>
    </source>
</evidence>
<dbReference type="Proteomes" id="UP000184203">
    <property type="component" value="Unassembled WGS sequence"/>
</dbReference>
<dbReference type="Proteomes" id="UP000003751">
    <property type="component" value="Unassembled WGS sequence"/>
</dbReference>
<dbReference type="OrthoDB" id="264020at2157"/>
<feature type="transmembrane region" description="Helical" evidence="8">
    <location>
        <begin position="45"/>
        <end position="64"/>
    </location>
</feature>
<comment type="subcellular location">
    <subcellularLocation>
        <location evidence="1">Membrane</location>
        <topology evidence="1">Multi-pass membrane protein</topology>
    </subcellularLocation>
</comment>
<feature type="transmembrane region" description="Helical" evidence="8">
    <location>
        <begin position="71"/>
        <end position="89"/>
    </location>
</feature>
<organism evidence="9 11">
    <name type="scientific">Haladaptatus paucihalophilus DX253</name>
    <dbReference type="NCBI Taxonomy" id="797209"/>
    <lineage>
        <taxon>Archaea</taxon>
        <taxon>Methanobacteriati</taxon>
        <taxon>Methanobacteriota</taxon>
        <taxon>Stenosarchaea group</taxon>
        <taxon>Halobacteria</taxon>
        <taxon>Halobacteriales</taxon>
        <taxon>Haladaptataceae</taxon>
        <taxon>Haladaptatus</taxon>
    </lineage>
</organism>
<evidence type="ECO:0000313" key="10">
    <source>
        <dbReference type="EMBL" id="SHL24017.1"/>
    </source>
</evidence>
<evidence type="ECO:0000256" key="6">
    <source>
        <dbReference type="ARBA" id="ARBA00023136"/>
    </source>
</evidence>
<feature type="transmembrane region" description="Helical" evidence="8">
    <location>
        <begin position="282"/>
        <end position="303"/>
    </location>
</feature>
<evidence type="ECO:0000256" key="8">
    <source>
        <dbReference type="SAM" id="Phobius"/>
    </source>
</evidence>